<dbReference type="GO" id="GO:0005829">
    <property type="term" value="C:cytosol"/>
    <property type="evidence" value="ECO:0007669"/>
    <property type="project" value="TreeGrafter"/>
</dbReference>
<dbReference type="Proteomes" id="UP000277204">
    <property type="component" value="Unassembled WGS sequence"/>
</dbReference>
<dbReference type="Gene3D" id="3.40.50.1820">
    <property type="entry name" value="alpha/beta hydrolase"/>
    <property type="match status" value="1"/>
</dbReference>
<organism evidence="3 4">
    <name type="scientific">Schistosoma margrebowiei</name>
    <dbReference type="NCBI Taxonomy" id="48269"/>
    <lineage>
        <taxon>Eukaryota</taxon>
        <taxon>Metazoa</taxon>
        <taxon>Spiralia</taxon>
        <taxon>Lophotrochozoa</taxon>
        <taxon>Platyhelminthes</taxon>
        <taxon>Trematoda</taxon>
        <taxon>Digenea</taxon>
        <taxon>Strigeidida</taxon>
        <taxon>Schistosomatoidea</taxon>
        <taxon>Schistosomatidae</taxon>
        <taxon>Schistosoma</taxon>
    </lineage>
</organism>
<evidence type="ECO:0000259" key="1">
    <source>
        <dbReference type="Pfam" id="PF06350"/>
    </source>
</evidence>
<dbReference type="EMBL" id="UZAI01017317">
    <property type="protein sequence ID" value="VDP23312.1"/>
    <property type="molecule type" value="Genomic_DNA"/>
</dbReference>
<dbReference type="InterPro" id="IPR033140">
    <property type="entry name" value="Lipase_GDXG_put_SER_AS"/>
</dbReference>
<reference evidence="3 4" key="1">
    <citation type="submission" date="2018-11" db="EMBL/GenBank/DDBJ databases">
        <authorList>
            <consortium name="Pathogen Informatics"/>
        </authorList>
    </citation>
    <scope>NUCLEOTIDE SEQUENCE [LARGE SCALE GENOMIC DNA]</scope>
    <source>
        <strain evidence="3 4">Zambia</strain>
    </source>
</reference>
<dbReference type="InterPro" id="IPR029058">
    <property type="entry name" value="AB_hydrolase_fold"/>
</dbReference>
<keyword evidence="4" id="KW-1185">Reference proteome</keyword>
<gene>
    <name evidence="3" type="ORF">SMRZ_LOCUS17216</name>
</gene>
<dbReference type="SUPFAM" id="SSF53474">
    <property type="entry name" value="alpha/beta-Hydrolases"/>
    <property type="match status" value="1"/>
</dbReference>
<dbReference type="InterPro" id="IPR013094">
    <property type="entry name" value="AB_hydrolase_3"/>
</dbReference>
<dbReference type="InterPro" id="IPR010468">
    <property type="entry name" value="HSL_N"/>
</dbReference>
<dbReference type="GO" id="GO:0008203">
    <property type="term" value="P:cholesterol metabolic process"/>
    <property type="evidence" value="ECO:0007669"/>
    <property type="project" value="InterPro"/>
</dbReference>
<dbReference type="Pfam" id="PF06350">
    <property type="entry name" value="HSL_N"/>
    <property type="match status" value="2"/>
</dbReference>
<feature type="domain" description="Alpha/beta hydrolase fold-3" evidence="2">
    <location>
        <begin position="440"/>
        <end position="584"/>
    </location>
</feature>
<feature type="domain" description="Hormone-sensitive lipase N-terminal" evidence="1">
    <location>
        <begin position="247"/>
        <end position="408"/>
    </location>
</feature>
<dbReference type="Pfam" id="PF07859">
    <property type="entry name" value="Abhydrolase_3"/>
    <property type="match status" value="1"/>
</dbReference>
<evidence type="ECO:0000313" key="4">
    <source>
        <dbReference type="Proteomes" id="UP000277204"/>
    </source>
</evidence>
<sequence>MHPDEQRFHFEKPDSVRILNSELNMDRKFSMFSANNDENKESLDSSECIQMVRLCSELHLQCRTYLTIIRTNLEIDDENTESSRSESDIVCALKKLHALLNSGFSSRIKYLYSIAGDYDFGSLRANGIRSFLAITTRCSAVLLMYIRQMSSYSLSNWSGITHKSVIAYINCLMELSLCLEVLSYLPRFTKPCTLFPRSEFVDLPEIGHCDVSSFDDKPTNITNAYSTVKSKQHQEDLSEFYRLEVLSDSIKQEYFYGRCLAFYLCPSAQRILLFLNSFMAGYGNSFLTSKQGIVSLVNTVYRSVTSYLSPEDRGKMLAKLTRNSSVQFCKAFWNLAELRVVSEAPNVILPSMAVARSFKLQTKSLKIPLDMNIRENGREFIVIEPPKSHFGTAPLGMRILCRHLRSGLEWTRTSESPKFFDFKFSNTSTENNTNKSPYVLFYVHGGGFIALTSQSQDNFLRIWAEQLNCPIIAVDYSLSPEAPYPRALEECYYAYCWITLNREKLGCTSDAKIVLAGDSAGGNLALGVCMRAVRDGLLNKPSGIFLAYTPVLVSFTPSPSRLLSLCDPLLPIGVLAKCLLAYAGIDEATLDSDELDDDFEVDKNPSNLTTEPNSPIWSRLFSTLWSNPSKLDLNNSKELKIGHLRRYSNITMSPLYDAYLQNPKDQSVPSNLCRLSEESHSSHKSPKLNKSGSLFCIYRLHSV</sequence>
<dbReference type="GO" id="GO:0004806">
    <property type="term" value="F:triacylglycerol lipase activity"/>
    <property type="evidence" value="ECO:0007669"/>
    <property type="project" value="TreeGrafter"/>
</dbReference>
<dbReference type="PANTHER" id="PTHR23025">
    <property type="entry name" value="TRIACYLGLYCEROL LIPASE"/>
    <property type="match status" value="1"/>
</dbReference>
<dbReference type="GO" id="GO:0019433">
    <property type="term" value="P:triglyceride catabolic process"/>
    <property type="evidence" value="ECO:0007669"/>
    <property type="project" value="TreeGrafter"/>
</dbReference>
<protein>
    <submittedName>
        <fullName evidence="3">Uncharacterized protein</fullName>
    </submittedName>
</protein>
<dbReference type="STRING" id="48269.A0A183MME1"/>
<evidence type="ECO:0000313" key="3">
    <source>
        <dbReference type="EMBL" id="VDP23312.1"/>
    </source>
</evidence>
<dbReference type="GO" id="GO:0004771">
    <property type="term" value="F:sterol ester esterase activity"/>
    <property type="evidence" value="ECO:0007669"/>
    <property type="project" value="TreeGrafter"/>
</dbReference>
<dbReference type="PROSITE" id="PS01174">
    <property type="entry name" value="LIPASE_GDXG_SER"/>
    <property type="match status" value="1"/>
</dbReference>
<name>A0A183MME1_9TREM</name>
<dbReference type="AlphaFoldDB" id="A0A183MME1"/>
<evidence type="ECO:0000259" key="2">
    <source>
        <dbReference type="Pfam" id="PF07859"/>
    </source>
</evidence>
<accession>A0A183MME1</accession>
<proteinExistence type="predicted"/>
<feature type="domain" description="Hormone-sensitive lipase N-terminal" evidence="1">
    <location>
        <begin position="79"/>
        <end position="199"/>
    </location>
</feature>
<dbReference type="PANTHER" id="PTHR23025:SF3">
    <property type="entry name" value="HORMONE-SENSITIVE LIPASE"/>
    <property type="match status" value="1"/>
</dbReference>